<keyword evidence="4" id="KW-0560">Oxidoreductase</keyword>
<dbReference type="EMBL" id="CCSB01000005">
    <property type="protein sequence ID" value="CDZ79440.1"/>
    <property type="molecule type" value="Genomic_DNA"/>
</dbReference>
<dbReference type="eggNOG" id="COG1018">
    <property type="taxonomic scope" value="Bacteria"/>
</dbReference>
<evidence type="ECO:0000256" key="1">
    <source>
        <dbReference type="ARBA" id="ARBA00034078"/>
    </source>
</evidence>
<dbReference type="CDD" id="cd06194">
    <property type="entry name" value="FNR_N-term_Iron_sulfur_binding"/>
    <property type="match status" value="1"/>
</dbReference>
<dbReference type="InterPro" id="IPR036010">
    <property type="entry name" value="2Fe-2S_ferredoxin-like_sf"/>
</dbReference>
<feature type="domain" description="FAD-binding FR-type" evidence="3">
    <location>
        <begin position="89"/>
        <end position="187"/>
    </location>
</feature>
<dbReference type="OrthoDB" id="9806195at2"/>
<dbReference type="InterPro" id="IPR012675">
    <property type="entry name" value="Beta-grasp_dom_sf"/>
</dbReference>
<dbReference type="InterPro" id="IPR017927">
    <property type="entry name" value="FAD-bd_FR_type"/>
</dbReference>
<dbReference type="PRINTS" id="PR00371">
    <property type="entry name" value="FPNCR"/>
</dbReference>
<dbReference type="InterPro" id="IPR008333">
    <property type="entry name" value="Cbr1-like_FAD-bd_dom"/>
</dbReference>
<dbReference type="InterPro" id="IPR001041">
    <property type="entry name" value="2Fe-2S_ferredoxin-type"/>
</dbReference>
<evidence type="ECO:0000259" key="3">
    <source>
        <dbReference type="PROSITE" id="PS51384"/>
    </source>
</evidence>
<name>A0A078KYJ4_9GAMM</name>
<dbReference type="InterPro" id="IPR017938">
    <property type="entry name" value="Riboflavin_synthase-like_b-brl"/>
</dbReference>
<dbReference type="GO" id="GO:0004497">
    <property type="term" value="F:monooxygenase activity"/>
    <property type="evidence" value="ECO:0007669"/>
    <property type="project" value="UniProtKB-KW"/>
</dbReference>
<dbReference type="PANTHER" id="PTHR47354">
    <property type="entry name" value="NADH OXIDOREDUCTASE HCR"/>
    <property type="match status" value="1"/>
</dbReference>
<dbReference type="SUPFAM" id="SSF63380">
    <property type="entry name" value="Riboflavin synthase domain-like"/>
    <property type="match status" value="1"/>
</dbReference>
<evidence type="ECO:0000313" key="5">
    <source>
        <dbReference type="Proteomes" id="UP000044071"/>
    </source>
</evidence>
<dbReference type="InterPro" id="IPR050415">
    <property type="entry name" value="MRET"/>
</dbReference>
<feature type="domain" description="2Fe-2S ferredoxin-type" evidence="2">
    <location>
        <begin position="2"/>
        <end position="88"/>
    </location>
</feature>
<proteinExistence type="predicted"/>
<dbReference type="GO" id="GO:0051536">
    <property type="term" value="F:iron-sulfur cluster binding"/>
    <property type="evidence" value="ECO:0007669"/>
    <property type="project" value="InterPro"/>
</dbReference>
<dbReference type="InterPro" id="IPR001433">
    <property type="entry name" value="OxRdtase_FAD/NAD-bd"/>
</dbReference>
<protein>
    <submittedName>
        <fullName evidence="4">Xylene monooxygenase electron transfer component</fullName>
    </submittedName>
</protein>
<dbReference type="InterPro" id="IPR039261">
    <property type="entry name" value="FNR_nucleotide-bd"/>
</dbReference>
<dbReference type="Gene3D" id="3.40.50.80">
    <property type="entry name" value="Nucleotide-binding domain of ferredoxin-NADP reductase (FNR) module"/>
    <property type="match status" value="1"/>
</dbReference>
<evidence type="ECO:0000313" key="4">
    <source>
        <dbReference type="EMBL" id="CDZ79440.1"/>
    </source>
</evidence>
<dbReference type="SUPFAM" id="SSF54292">
    <property type="entry name" value="2Fe-2S ferredoxin-like"/>
    <property type="match status" value="1"/>
</dbReference>
<organism evidence="4 5">
    <name type="scientific">Legionella massiliensis</name>
    <dbReference type="NCBI Taxonomy" id="1034943"/>
    <lineage>
        <taxon>Bacteria</taxon>
        <taxon>Pseudomonadati</taxon>
        <taxon>Pseudomonadota</taxon>
        <taxon>Gammaproteobacteria</taxon>
        <taxon>Legionellales</taxon>
        <taxon>Legionellaceae</taxon>
        <taxon>Legionella</taxon>
    </lineage>
</organism>
<evidence type="ECO:0000259" key="2">
    <source>
        <dbReference type="PROSITE" id="PS51085"/>
    </source>
</evidence>
<dbReference type="AlphaFoldDB" id="A0A078KYJ4"/>
<comment type="cofactor">
    <cofactor evidence="1">
        <name>[2Fe-2S] cluster</name>
        <dbReference type="ChEBI" id="CHEBI:190135"/>
    </cofactor>
</comment>
<dbReference type="Gene3D" id="2.40.30.10">
    <property type="entry name" value="Translation factors"/>
    <property type="match status" value="1"/>
</dbReference>
<dbReference type="PROSITE" id="PS51384">
    <property type="entry name" value="FAD_FR"/>
    <property type="match status" value="1"/>
</dbReference>
<dbReference type="PANTHER" id="PTHR47354:SF5">
    <property type="entry name" value="PROTEIN RFBI"/>
    <property type="match status" value="1"/>
</dbReference>
<dbReference type="Pfam" id="PF00111">
    <property type="entry name" value="Fer2"/>
    <property type="match status" value="1"/>
</dbReference>
<dbReference type="InterPro" id="IPR001709">
    <property type="entry name" value="Flavoprot_Pyr_Nucl_cyt_Rdtase"/>
</dbReference>
<dbReference type="PRINTS" id="PR00410">
    <property type="entry name" value="PHEHYDRXLASE"/>
</dbReference>
<keyword evidence="4" id="KW-0503">Monooxygenase</keyword>
<dbReference type="Pfam" id="PF00175">
    <property type="entry name" value="NAD_binding_1"/>
    <property type="match status" value="1"/>
</dbReference>
<dbReference type="STRING" id="1034943.BN59_03758"/>
<dbReference type="SUPFAM" id="SSF52343">
    <property type="entry name" value="Ferredoxin reductase-like, C-terminal NADP-linked domain"/>
    <property type="match status" value="1"/>
</dbReference>
<dbReference type="eggNOG" id="COG0543">
    <property type="taxonomic scope" value="Bacteria"/>
</dbReference>
<dbReference type="RefSeq" id="WP_044012724.1">
    <property type="nucleotide sequence ID" value="NZ_CCVW01000005.1"/>
</dbReference>
<accession>A0A078KYJ4</accession>
<dbReference type="CDD" id="cd00207">
    <property type="entry name" value="fer2"/>
    <property type="match status" value="1"/>
</dbReference>
<dbReference type="Pfam" id="PF00970">
    <property type="entry name" value="FAD_binding_6"/>
    <property type="match status" value="1"/>
</dbReference>
<sequence>MNTVEFNHQSYTLAPDENLLQCFLRHGVDYPNSCQAGICQSCLIKAKEGEVNPIWQEGLPEVLKAQGYFLACLAKPVAPLYVTSPDAAECEVEAQIISLERLNQNVIQVKLKVGNLDLWIPGQYLSLINPEGTMRSYSIANIPTQDGYIELHIKVYSHGAMGQWLSQKATKDMSVTLRGPFGQCYYYNPDKLMFNLLLAGTGTGLAPLIAIIKSALIQKHEGNITLVHGGLVDEDIYYKEELETLSLLFPNFYYDPCVLQSQRGCYPEASIEKRVLTHLNDPNQTQAYVCGPKETTNKLKTRLFLAGVPSAKIYSDVFL</sequence>
<reference evidence="4 5" key="1">
    <citation type="submission" date="2014-06" db="EMBL/GenBank/DDBJ databases">
        <authorList>
            <person name="Urmite Genomes Urmite Genomes"/>
        </authorList>
    </citation>
    <scope>NUCLEOTIDE SEQUENCE [LARGE SCALE GENOMIC DNA]</scope>
</reference>
<gene>
    <name evidence="4" type="primary">xylA</name>
    <name evidence="4" type="ORF">BN59_03758</name>
</gene>
<dbReference type="Gene3D" id="3.10.20.30">
    <property type="match status" value="1"/>
</dbReference>
<dbReference type="PROSITE" id="PS51085">
    <property type="entry name" value="2FE2S_FER_2"/>
    <property type="match status" value="1"/>
</dbReference>
<keyword evidence="5" id="KW-1185">Reference proteome</keyword>
<dbReference type="Proteomes" id="UP000044071">
    <property type="component" value="Unassembled WGS sequence"/>
</dbReference>